<dbReference type="Proteomes" id="UP001527925">
    <property type="component" value="Unassembled WGS sequence"/>
</dbReference>
<name>A0ABR4NKS0_9FUNG</name>
<organism evidence="1 2">
    <name type="scientific">Polyrhizophydium stewartii</name>
    <dbReference type="NCBI Taxonomy" id="2732419"/>
    <lineage>
        <taxon>Eukaryota</taxon>
        <taxon>Fungi</taxon>
        <taxon>Fungi incertae sedis</taxon>
        <taxon>Chytridiomycota</taxon>
        <taxon>Chytridiomycota incertae sedis</taxon>
        <taxon>Chytridiomycetes</taxon>
        <taxon>Rhizophydiales</taxon>
        <taxon>Rhizophydiales incertae sedis</taxon>
        <taxon>Polyrhizophydium</taxon>
    </lineage>
</organism>
<comment type="caution">
    <text evidence="1">The sequence shown here is derived from an EMBL/GenBank/DDBJ whole genome shotgun (WGS) entry which is preliminary data.</text>
</comment>
<protein>
    <submittedName>
        <fullName evidence="1">Uncharacterized protein</fullName>
    </submittedName>
</protein>
<dbReference type="EMBL" id="JADGIZ020000001">
    <property type="protein sequence ID" value="KAL2920122.1"/>
    <property type="molecule type" value="Genomic_DNA"/>
</dbReference>
<dbReference type="PANTHER" id="PTHR37171">
    <property type="entry name" value="SERINE/THREONINE-PROTEIN KINASE YRZF-RELATED"/>
    <property type="match status" value="1"/>
</dbReference>
<proteinExistence type="predicted"/>
<gene>
    <name evidence="1" type="ORF">HK105_200188</name>
</gene>
<accession>A0ABR4NKS0</accession>
<reference evidence="1 2" key="1">
    <citation type="submission" date="2023-09" db="EMBL/GenBank/DDBJ databases">
        <title>Pangenome analysis of Batrachochytrium dendrobatidis and related Chytrids.</title>
        <authorList>
            <person name="Yacoub M.N."/>
            <person name="Stajich J.E."/>
            <person name="James T.Y."/>
        </authorList>
    </citation>
    <scope>NUCLEOTIDE SEQUENCE [LARGE SCALE GENOMIC DNA]</scope>
    <source>
        <strain evidence="1 2">JEL0888</strain>
    </source>
</reference>
<dbReference type="PANTHER" id="PTHR37171:SF1">
    <property type="entry name" value="SERINE_THREONINE-PROTEIN KINASE YRZF-RELATED"/>
    <property type="match status" value="1"/>
</dbReference>
<dbReference type="InterPro" id="IPR052396">
    <property type="entry name" value="Meiotic_Drive_Suppr_Kinase"/>
</dbReference>
<keyword evidence="2" id="KW-1185">Reference proteome</keyword>
<evidence type="ECO:0000313" key="2">
    <source>
        <dbReference type="Proteomes" id="UP001527925"/>
    </source>
</evidence>
<sequence>MAEIAVQQARDMLVAAERRMVEIRGGIVPTHVTIKTHGERLNWAQALIAETKAVMTLSKKYSSLRKAYLQLGDYPHHIVAANMDFMETMTRRFIESGGTKKSLQLVAAMFAMHFNMLLIQEAEPPVQSQQGQTDQMPSGAVRFTSSGDVRVYVRCWPHPPKRFVRAPNVAVRDLIADIKKELGSHWCLENVAADRLALYTYEAWSLGDGAAISRGVVGDLADGANASPYRLYLSQLETTDMRSYVKLVNWTHNDGSIFDRAQEVCRSASKARTPAAADVAAYFDSLDTSSTKSLGVWDIIEHTECALNCLLPLLGLENRAEMQTRSCDDYKESGEVGFRIPTANGGDALFEGKVVAGAFFVFLSDFHQVIKQGQFDNNTRLRDALKEQLFKMISMGVPFGFVSTFKQTVLIDLRRCEDGGFEAVLHAVESKDKPAFLRYMYAMCKELLDGKHSTSTAPERVFLADGELPAGAADAMLACHGSERLTSSVCAVCGGVDSQRHSDASRDAGATIGTGDALKLLEVASLDALPENVVCLPPGDEQYCPPGTRVFDIIKGRRIGCGSLAYVYEAVFRGEPVAIKRIVLGKQSNNISLYDYETNAYRALHSLWGDAVATPLLSGMDNHDSVSLVIECGRLSPDWCERDLNLALAALGKIHMAGFLHGAARAWNVVFTHEGVSRRAFWIDLKSVRASDDQEKQLVELQRLCYSWGRAKDGEKDDDDWQLDAAVRVRHDEHVVSGGKLVGDLVDCVRALADVVGAVHPSHWDRLPFDVRRIILIHTDVWTQVQTGFVDPVDLLPRERVELWAAVFDADIDDNLESVPFWRDLASMPATLFWHIRSQRMFHHVRSLGLAGIEENLAHAATKRRWHNLVTLDSTRDRSRVQCCSAELQSTHELYPLVYSQASNTIEAVAAARVGAIANAVLVMSRYSQETNDEIRINLLDHAAASGRLDVVQRLHEQGVPCTTLAMDNAAEADQFLLNLGARQRVDLGLHVPM</sequence>
<evidence type="ECO:0000313" key="1">
    <source>
        <dbReference type="EMBL" id="KAL2920122.1"/>
    </source>
</evidence>
<dbReference type="SUPFAM" id="SSF56112">
    <property type="entry name" value="Protein kinase-like (PK-like)"/>
    <property type="match status" value="1"/>
</dbReference>
<dbReference type="InterPro" id="IPR011009">
    <property type="entry name" value="Kinase-like_dom_sf"/>
</dbReference>